<dbReference type="STRING" id="3880.G7IPP0"/>
<evidence type="ECO:0000313" key="4">
    <source>
        <dbReference type="EMBL" id="RHN71693.1"/>
    </source>
</evidence>
<sequence length="534" mass="59029">MDGSNRGEAERWLYTANKLLSARDLHGARSFAIRAQESDPRFEATELLLAVIDTLLAGEARIKEQIDYYAILQILRYTQNIEYIADQYRRLAILLDPNRNPFAYAAHAFSLVHDAWSIFSNPHKKALYDEQLHFLTQPPPPPQPQPPPPQPQQQPQPIQFPLQQQQQPPPQHFQPPPSVQVNDNYNHHQQQRKNQNPRSTNESVGVFEEQNNGPSHGNADQSTGPRPRPESAGAKPSETDGQTFWTACPYCYGMFEYPKVYVDCTLRCQNCKRGFHAVVVRAPPEVTEEDGGEGEAGGYFCSFGHFPLGFSGNFKDINGSSSEWNPMSALFHCPMNGAKKNARKGPVSYYDHDTCAAFAELSDDTDDDDSSDGDWRGTKGSRMGRRRRRRRRSEAFGGGADVERRPIERPRRGVQQNGNAENDNGGGDDIVVDGEAVDATSAPAMVSNVEAGKKSVVGGSRRKGAGNLGKLDLNVEFSNEVEEASASGVRQGNVNGTGNAEDNIEGIGFFEGLDEFLNSLPILNVVADDKVKCH</sequence>
<organism evidence="3 6">
    <name type="scientific">Medicago truncatula</name>
    <name type="common">Barrel medic</name>
    <name type="synonym">Medicago tribuloides</name>
    <dbReference type="NCBI Taxonomy" id="3880"/>
    <lineage>
        <taxon>Eukaryota</taxon>
        <taxon>Viridiplantae</taxon>
        <taxon>Streptophyta</taxon>
        <taxon>Embryophyta</taxon>
        <taxon>Tracheophyta</taxon>
        <taxon>Spermatophyta</taxon>
        <taxon>Magnoliopsida</taxon>
        <taxon>eudicotyledons</taxon>
        <taxon>Gunneridae</taxon>
        <taxon>Pentapetalae</taxon>
        <taxon>rosids</taxon>
        <taxon>fabids</taxon>
        <taxon>Fabales</taxon>
        <taxon>Fabaceae</taxon>
        <taxon>Papilionoideae</taxon>
        <taxon>50 kb inversion clade</taxon>
        <taxon>NPAAA clade</taxon>
        <taxon>Hologalegina</taxon>
        <taxon>IRL clade</taxon>
        <taxon>Trifolieae</taxon>
        <taxon>Medicago</taxon>
    </lineage>
</organism>
<protein>
    <submittedName>
        <fullName evidence="3">Chaperone DnaJ-domain protein</fullName>
    </submittedName>
    <submittedName>
        <fullName evidence="4">Putative DnaJ domain-containing protein</fullName>
    </submittedName>
</protein>
<evidence type="ECO:0000256" key="1">
    <source>
        <dbReference type="SAM" id="MobiDB-lite"/>
    </source>
</evidence>
<dbReference type="PANTHER" id="PTHR45496:SF19">
    <property type="entry name" value="J DOMAIN-CONTAINING PROTEIN"/>
    <property type="match status" value="1"/>
</dbReference>
<dbReference type="PANTHER" id="PTHR45496">
    <property type="entry name" value="CHAPERONE DNAJ-DOMAIN SUPERFAMILY PROTEIN"/>
    <property type="match status" value="1"/>
</dbReference>
<dbReference type="EMBL" id="CM001218">
    <property type="protein sequence ID" value="AES63513.2"/>
    <property type="molecule type" value="Genomic_DNA"/>
</dbReference>
<reference evidence="3 6" key="1">
    <citation type="journal article" date="2011" name="Nature">
        <title>The Medicago genome provides insight into the evolution of rhizobial symbioses.</title>
        <authorList>
            <person name="Young N.D."/>
            <person name="Debelle F."/>
            <person name="Oldroyd G.E."/>
            <person name="Geurts R."/>
            <person name="Cannon S.B."/>
            <person name="Udvardi M.K."/>
            <person name="Benedito V.A."/>
            <person name="Mayer K.F."/>
            <person name="Gouzy J."/>
            <person name="Schoof H."/>
            <person name="Van de Peer Y."/>
            <person name="Proost S."/>
            <person name="Cook D.R."/>
            <person name="Meyers B.C."/>
            <person name="Spannagl M."/>
            <person name="Cheung F."/>
            <person name="De Mita S."/>
            <person name="Krishnakumar V."/>
            <person name="Gundlach H."/>
            <person name="Zhou S."/>
            <person name="Mudge J."/>
            <person name="Bharti A.K."/>
            <person name="Murray J.D."/>
            <person name="Naoumkina M.A."/>
            <person name="Rosen B."/>
            <person name="Silverstein K.A."/>
            <person name="Tang H."/>
            <person name="Rombauts S."/>
            <person name="Zhao P.X."/>
            <person name="Zhou P."/>
            <person name="Barbe V."/>
            <person name="Bardou P."/>
            <person name="Bechner M."/>
            <person name="Bellec A."/>
            <person name="Berger A."/>
            <person name="Berges H."/>
            <person name="Bidwell S."/>
            <person name="Bisseling T."/>
            <person name="Choisne N."/>
            <person name="Couloux A."/>
            <person name="Denny R."/>
            <person name="Deshpande S."/>
            <person name="Dai X."/>
            <person name="Doyle J.J."/>
            <person name="Dudez A.M."/>
            <person name="Farmer A.D."/>
            <person name="Fouteau S."/>
            <person name="Franken C."/>
            <person name="Gibelin C."/>
            <person name="Gish J."/>
            <person name="Goldstein S."/>
            <person name="Gonzalez A.J."/>
            <person name="Green P.J."/>
            <person name="Hallab A."/>
            <person name="Hartog M."/>
            <person name="Hua A."/>
            <person name="Humphray S.J."/>
            <person name="Jeong D.H."/>
            <person name="Jing Y."/>
            <person name="Jocker A."/>
            <person name="Kenton S.M."/>
            <person name="Kim D.J."/>
            <person name="Klee K."/>
            <person name="Lai H."/>
            <person name="Lang C."/>
            <person name="Lin S."/>
            <person name="Macmil S.L."/>
            <person name="Magdelenat G."/>
            <person name="Matthews L."/>
            <person name="McCorrison J."/>
            <person name="Monaghan E.L."/>
            <person name="Mun J.H."/>
            <person name="Najar F.Z."/>
            <person name="Nicholson C."/>
            <person name="Noirot C."/>
            <person name="O'Bleness M."/>
            <person name="Paule C.R."/>
            <person name="Poulain J."/>
            <person name="Prion F."/>
            <person name="Qin B."/>
            <person name="Qu C."/>
            <person name="Retzel E.F."/>
            <person name="Riddle C."/>
            <person name="Sallet E."/>
            <person name="Samain S."/>
            <person name="Samson N."/>
            <person name="Sanders I."/>
            <person name="Saurat O."/>
            <person name="Scarpelli C."/>
            <person name="Schiex T."/>
            <person name="Segurens B."/>
            <person name="Severin A.J."/>
            <person name="Sherrier D.J."/>
            <person name="Shi R."/>
            <person name="Sims S."/>
            <person name="Singer S.R."/>
            <person name="Sinharoy S."/>
            <person name="Sterck L."/>
            <person name="Viollet A."/>
            <person name="Wang B.B."/>
            <person name="Wang K."/>
            <person name="Wang M."/>
            <person name="Wang X."/>
            <person name="Warfsmann J."/>
            <person name="Weissenbach J."/>
            <person name="White D.D."/>
            <person name="White J.D."/>
            <person name="Wiley G.B."/>
            <person name="Wincker P."/>
            <person name="Xing Y."/>
            <person name="Yang L."/>
            <person name="Yao Z."/>
            <person name="Ying F."/>
            <person name="Zhai J."/>
            <person name="Zhou L."/>
            <person name="Zuber A."/>
            <person name="Denarie J."/>
            <person name="Dixon R.A."/>
            <person name="May G.D."/>
            <person name="Schwartz D.C."/>
            <person name="Rogers J."/>
            <person name="Quetier F."/>
            <person name="Town C.D."/>
            <person name="Roe B.A."/>
        </authorList>
    </citation>
    <scope>NUCLEOTIDE SEQUENCE [LARGE SCALE GENOMIC DNA]</scope>
    <source>
        <strain evidence="3">A17</strain>
        <strain evidence="5 6">cv. Jemalong A17</strain>
    </source>
</reference>
<dbReference type="KEGG" id="mtr:11433870"/>
<feature type="compositionally biased region" description="Basic and acidic residues" evidence="1">
    <location>
        <begin position="401"/>
        <end position="411"/>
    </location>
</feature>
<accession>G7IPP0</accession>
<accession>A0A0C3UWM4</accession>
<evidence type="ECO:0000313" key="5">
    <source>
        <dbReference type="EnsemblPlants" id="AES63513"/>
    </source>
</evidence>
<feature type="domain" description="J" evidence="2">
    <location>
        <begin position="67"/>
        <end position="132"/>
    </location>
</feature>
<feature type="compositionally biased region" description="Basic residues" evidence="1">
    <location>
        <begin position="382"/>
        <end position="392"/>
    </location>
</feature>
<feature type="compositionally biased region" description="Pro residues" evidence="1">
    <location>
        <begin position="167"/>
        <end position="178"/>
    </location>
</feature>
<dbReference type="PaxDb" id="3880-AES63513"/>
<dbReference type="InterPro" id="IPR001623">
    <property type="entry name" value="DnaJ_domain"/>
</dbReference>
<gene>
    <name evidence="5" type="primary">11433870</name>
    <name evidence="3" type="ordered locus">MTR_2g009520</name>
    <name evidence="4" type="ORF">MtrunA17_Chr2g0279591</name>
</gene>
<feature type="compositionally biased region" description="Polar residues" evidence="1">
    <location>
        <begin position="179"/>
        <end position="224"/>
    </location>
</feature>
<dbReference type="CDD" id="cd06257">
    <property type="entry name" value="DnaJ"/>
    <property type="match status" value="1"/>
</dbReference>
<reference evidence="3 6" key="2">
    <citation type="journal article" date="2014" name="BMC Genomics">
        <title>An improved genome release (version Mt4.0) for the model legume Medicago truncatula.</title>
        <authorList>
            <person name="Tang H."/>
            <person name="Krishnakumar V."/>
            <person name="Bidwell S."/>
            <person name="Rosen B."/>
            <person name="Chan A."/>
            <person name="Zhou S."/>
            <person name="Gentzbittel L."/>
            <person name="Childs K.L."/>
            <person name="Yandell M."/>
            <person name="Gundlach H."/>
            <person name="Mayer K.F."/>
            <person name="Schwartz D.C."/>
            <person name="Town C.D."/>
        </authorList>
    </citation>
    <scope>GENOME REANNOTATION</scope>
    <source>
        <strain evidence="5 6">cv. Jemalong A17</strain>
    </source>
</reference>
<proteinExistence type="predicted"/>
<dbReference type="EnsemblPlants" id="AES63513">
    <property type="protein sequence ID" value="AES63513"/>
    <property type="gene ID" value="MTR_2g009520"/>
</dbReference>
<reference evidence="5" key="3">
    <citation type="submission" date="2015-04" db="UniProtKB">
        <authorList>
            <consortium name="EnsemblPlants"/>
        </authorList>
    </citation>
    <scope>IDENTIFICATION</scope>
    <source>
        <strain evidence="5">cv. Jemalong A17</strain>
    </source>
</reference>
<evidence type="ECO:0000259" key="2">
    <source>
        <dbReference type="PROSITE" id="PS50076"/>
    </source>
</evidence>
<dbReference type="OrthoDB" id="10250354at2759"/>
<dbReference type="Proteomes" id="UP000265566">
    <property type="component" value="Chromosome 2"/>
</dbReference>
<feature type="compositionally biased region" description="Acidic residues" evidence="1">
    <location>
        <begin position="362"/>
        <end position="372"/>
    </location>
</feature>
<feature type="region of interest" description="Disordered" evidence="1">
    <location>
        <begin position="362"/>
        <end position="432"/>
    </location>
</feature>
<feature type="region of interest" description="Disordered" evidence="1">
    <location>
        <begin position="134"/>
        <end position="239"/>
    </location>
</feature>
<reference evidence="7" key="4">
    <citation type="journal article" date="2018" name="Nat. Plants">
        <title>Whole-genome landscape of Medicago truncatula symbiotic genes.</title>
        <authorList>
            <person name="Pecrix Y."/>
            <person name="Staton S.E."/>
            <person name="Sallet E."/>
            <person name="Lelandais-Briere C."/>
            <person name="Moreau S."/>
            <person name="Carrere S."/>
            <person name="Blein T."/>
            <person name="Jardinaud M.F."/>
            <person name="Latrasse D."/>
            <person name="Zouine M."/>
            <person name="Zahm M."/>
            <person name="Kreplak J."/>
            <person name="Mayjonade B."/>
            <person name="Satge C."/>
            <person name="Perez M."/>
            <person name="Cauet S."/>
            <person name="Marande W."/>
            <person name="Chantry-Darmon C."/>
            <person name="Lopez-Roques C."/>
            <person name="Bouchez O."/>
            <person name="Berard A."/>
            <person name="Debelle F."/>
            <person name="Munos S."/>
            <person name="Bendahmane A."/>
            <person name="Berges H."/>
            <person name="Niebel A."/>
            <person name="Buitink J."/>
            <person name="Frugier F."/>
            <person name="Benhamed M."/>
            <person name="Crespi M."/>
            <person name="Gouzy J."/>
            <person name="Gamas P."/>
        </authorList>
    </citation>
    <scope>NUCLEOTIDE SEQUENCE [LARGE SCALE GENOMIC DNA]</scope>
    <source>
        <strain evidence="7">cv. Jemalong A17</strain>
    </source>
</reference>
<evidence type="ECO:0000313" key="7">
    <source>
        <dbReference type="Proteomes" id="UP000265566"/>
    </source>
</evidence>
<dbReference type="SUPFAM" id="SSF46565">
    <property type="entry name" value="Chaperone J-domain"/>
    <property type="match status" value="1"/>
</dbReference>
<evidence type="ECO:0000313" key="3">
    <source>
        <dbReference type="EMBL" id="AES63513.2"/>
    </source>
</evidence>
<dbReference type="HOGENOM" id="CLU_023605_1_0_1"/>
<name>G7IPP0_MEDTR</name>
<evidence type="ECO:0000313" key="6">
    <source>
        <dbReference type="Proteomes" id="UP000002051"/>
    </source>
</evidence>
<reference evidence="4" key="5">
    <citation type="journal article" date="2018" name="Nat. Plants">
        <title>Whole-genome landscape of Medicago truncatula symbiotic genes.</title>
        <authorList>
            <person name="Pecrix Y."/>
            <person name="Gamas P."/>
            <person name="Carrere S."/>
        </authorList>
    </citation>
    <scope>NUCLEOTIDE SEQUENCE</scope>
    <source>
        <tissue evidence="4">Leaves</tissue>
    </source>
</reference>
<dbReference type="Pfam" id="PF23551">
    <property type="entry name" value="Zn_ribbon_20"/>
    <property type="match status" value="1"/>
</dbReference>
<dbReference type="AlphaFoldDB" id="G7IPP0"/>
<dbReference type="PROSITE" id="PS50076">
    <property type="entry name" value="DNAJ_2"/>
    <property type="match status" value="1"/>
</dbReference>
<dbReference type="SMART" id="SM00271">
    <property type="entry name" value="DnaJ"/>
    <property type="match status" value="1"/>
</dbReference>
<dbReference type="EMBL" id="PSQE01000002">
    <property type="protein sequence ID" value="RHN71693.1"/>
    <property type="molecule type" value="Genomic_DNA"/>
</dbReference>
<dbReference type="eggNOG" id="KOG0714">
    <property type="taxonomic scope" value="Eukaryota"/>
</dbReference>
<dbReference type="InterPro" id="IPR056988">
    <property type="entry name" value="Zn_ribbon_pln"/>
</dbReference>
<feature type="compositionally biased region" description="Pro residues" evidence="1">
    <location>
        <begin position="137"/>
        <end position="154"/>
    </location>
</feature>
<dbReference type="Proteomes" id="UP000002051">
    <property type="component" value="Chromosome 2"/>
</dbReference>
<dbReference type="Gramene" id="rna7319">
    <property type="protein sequence ID" value="RHN71693.1"/>
    <property type="gene ID" value="gene7319"/>
</dbReference>
<dbReference type="Gene3D" id="1.10.287.110">
    <property type="entry name" value="DnaJ domain"/>
    <property type="match status" value="1"/>
</dbReference>
<dbReference type="InterPro" id="IPR036869">
    <property type="entry name" value="J_dom_sf"/>
</dbReference>
<dbReference type="InterPro" id="IPR053052">
    <property type="entry name" value="Imprinting_Balance_Reg"/>
</dbReference>
<feature type="compositionally biased region" description="Low complexity" evidence="1">
    <location>
        <begin position="155"/>
        <end position="166"/>
    </location>
</feature>
<keyword evidence="6" id="KW-1185">Reference proteome</keyword>
<dbReference type="Pfam" id="PF00226">
    <property type="entry name" value="DnaJ"/>
    <property type="match status" value="1"/>
</dbReference>